<gene>
    <name evidence="4" type="ORF">K7X08_015137</name>
</gene>
<dbReference type="PANTHER" id="PTHR31415:SF52">
    <property type="entry name" value="LATE EMBRYOGENESIS ABUNDANT (LEA) HYDROXYPROLINE-RICH GLYCOPROTEIN FAMILY-RELATED"/>
    <property type="match status" value="1"/>
</dbReference>
<evidence type="ECO:0000256" key="2">
    <source>
        <dbReference type="ARBA" id="ARBA00023136"/>
    </source>
</evidence>
<keyword evidence="2 3" id="KW-0472">Membrane</keyword>
<dbReference type="GO" id="GO:0009506">
    <property type="term" value="C:plasmodesma"/>
    <property type="evidence" value="ECO:0007669"/>
    <property type="project" value="TreeGrafter"/>
</dbReference>
<keyword evidence="3" id="KW-1133">Transmembrane helix</keyword>
<protein>
    <recommendedName>
        <fullName evidence="6">Protein NDR1-like</fullName>
    </recommendedName>
</protein>
<dbReference type="InterPro" id="IPR044839">
    <property type="entry name" value="NDR1-like"/>
</dbReference>
<sequence length="205" mass="23210">MSDYGSDNTCCFRCTQFVLTAGLTALFIWLSLRTAKPSCSLEKFYLPALNIADNSNTTRSNHTLSFQLNLNNKMKDKGVRYDDIKLSFYYGTNTSFPIGSYTVPGFYQGHEKKAHKKGMLVTSKLPWDAALEKVSNGSNVIFRVDVATRVRYKVIFWYSKRHNLTVENKTVEVDGSGKSSAQQLHCYLMAFGFPLIVLFNLILLL</sequence>
<dbReference type="OrthoDB" id="1914670at2759"/>
<dbReference type="PANTHER" id="PTHR31415">
    <property type="entry name" value="OS05G0367900 PROTEIN"/>
    <property type="match status" value="1"/>
</dbReference>
<reference evidence="5" key="1">
    <citation type="journal article" date="2023" name="Proc. Natl. Acad. Sci. U.S.A.">
        <title>Genomic and structural basis for evolution of tropane alkaloid biosynthesis.</title>
        <authorList>
            <person name="Wanga Y.-J."/>
            <person name="Taina T."/>
            <person name="Yua J.-Y."/>
            <person name="Lia J."/>
            <person name="Xua B."/>
            <person name="Chenc J."/>
            <person name="D'Auriad J.C."/>
            <person name="Huanga J.-P."/>
            <person name="Huanga S.-X."/>
        </authorList>
    </citation>
    <scope>NUCLEOTIDE SEQUENCE [LARGE SCALE GENOMIC DNA]</scope>
    <source>
        <strain evidence="5">cv. KIB-2019</strain>
    </source>
</reference>
<dbReference type="AlphaFoldDB" id="A0A9Q1QWE8"/>
<dbReference type="GO" id="GO:0098542">
    <property type="term" value="P:defense response to other organism"/>
    <property type="evidence" value="ECO:0007669"/>
    <property type="project" value="InterPro"/>
</dbReference>
<dbReference type="Proteomes" id="UP001152561">
    <property type="component" value="Unassembled WGS sequence"/>
</dbReference>
<keyword evidence="5" id="KW-1185">Reference proteome</keyword>
<feature type="transmembrane region" description="Helical" evidence="3">
    <location>
        <begin position="12"/>
        <end position="32"/>
    </location>
</feature>
<feature type="transmembrane region" description="Helical" evidence="3">
    <location>
        <begin position="187"/>
        <end position="204"/>
    </location>
</feature>
<dbReference type="EMBL" id="JAJAGQ010000023">
    <property type="protein sequence ID" value="KAJ8527686.1"/>
    <property type="molecule type" value="Genomic_DNA"/>
</dbReference>
<evidence type="ECO:0000256" key="3">
    <source>
        <dbReference type="SAM" id="Phobius"/>
    </source>
</evidence>
<evidence type="ECO:0000313" key="4">
    <source>
        <dbReference type="EMBL" id="KAJ8527686.1"/>
    </source>
</evidence>
<comment type="caution">
    <text evidence="4">The sequence shown here is derived from an EMBL/GenBank/DDBJ whole genome shotgun (WGS) entry which is preliminary data.</text>
</comment>
<organism evidence="4 5">
    <name type="scientific">Anisodus acutangulus</name>
    <dbReference type="NCBI Taxonomy" id="402998"/>
    <lineage>
        <taxon>Eukaryota</taxon>
        <taxon>Viridiplantae</taxon>
        <taxon>Streptophyta</taxon>
        <taxon>Embryophyta</taxon>
        <taxon>Tracheophyta</taxon>
        <taxon>Spermatophyta</taxon>
        <taxon>Magnoliopsida</taxon>
        <taxon>eudicotyledons</taxon>
        <taxon>Gunneridae</taxon>
        <taxon>Pentapetalae</taxon>
        <taxon>asterids</taxon>
        <taxon>lamiids</taxon>
        <taxon>Solanales</taxon>
        <taxon>Solanaceae</taxon>
        <taxon>Solanoideae</taxon>
        <taxon>Hyoscyameae</taxon>
        <taxon>Anisodus</taxon>
    </lineage>
</organism>
<name>A0A9Q1QWE8_9SOLA</name>
<dbReference type="GO" id="GO:0005886">
    <property type="term" value="C:plasma membrane"/>
    <property type="evidence" value="ECO:0007669"/>
    <property type="project" value="TreeGrafter"/>
</dbReference>
<comment type="subcellular location">
    <subcellularLocation>
        <location evidence="1">Membrane</location>
    </subcellularLocation>
</comment>
<accession>A0A9Q1QWE8</accession>
<evidence type="ECO:0000313" key="5">
    <source>
        <dbReference type="Proteomes" id="UP001152561"/>
    </source>
</evidence>
<proteinExistence type="predicted"/>
<evidence type="ECO:0000256" key="1">
    <source>
        <dbReference type="ARBA" id="ARBA00004370"/>
    </source>
</evidence>
<keyword evidence="3" id="KW-0812">Transmembrane</keyword>
<evidence type="ECO:0008006" key="6">
    <source>
        <dbReference type="Google" id="ProtNLM"/>
    </source>
</evidence>